<keyword evidence="2" id="KW-0396">Initiation factor</keyword>
<dbReference type="SUPFAM" id="SSF54364">
    <property type="entry name" value="Translation initiation factor IF3, N-terminal domain"/>
    <property type="match status" value="1"/>
</dbReference>
<feature type="chain" id="PRO_5041914728" description="Translation initiation factor 3 N-terminal domain-containing protein" evidence="4">
    <location>
        <begin position="22"/>
        <end position="277"/>
    </location>
</feature>
<dbReference type="InterPro" id="IPR036788">
    <property type="entry name" value="T_IF-3_C_sf"/>
</dbReference>
<evidence type="ECO:0000313" key="7">
    <source>
        <dbReference type="Proteomes" id="UP001195914"/>
    </source>
</evidence>
<keyword evidence="3" id="KW-0648">Protein biosynthesis</keyword>
<dbReference type="PANTHER" id="PTHR10938">
    <property type="entry name" value="TRANSLATION INITIATION FACTOR IF-3"/>
    <property type="match status" value="1"/>
</dbReference>
<evidence type="ECO:0000256" key="2">
    <source>
        <dbReference type="ARBA" id="ARBA00022540"/>
    </source>
</evidence>
<feature type="domain" description="Translation initiation factor 3 N-terminal" evidence="5">
    <location>
        <begin position="63"/>
        <end position="125"/>
    </location>
</feature>
<dbReference type="GO" id="GO:0070124">
    <property type="term" value="P:mitochondrial translational initiation"/>
    <property type="evidence" value="ECO:0007669"/>
    <property type="project" value="TreeGrafter"/>
</dbReference>
<dbReference type="SUPFAM" id="SSF55200">
    <property type="entry name" value="Translation initiation factor IF3, C-terminal domain"/>
    <property type="match status" value="1"/>
</dbReference>
<dbReference type="InterPro" id="IPR001288">
    <property type="entry name" value="Translation_initiation_fac_3"/>
</dbReference>
<protein>
    <recommendedName>
        <fullName evidence="5">Translation initiation factor 3 N-terminal domain-containing protein</fullName>
    </recommendedName>
</protein>
<keyword evidence="7" id="KW-1185">Reference proteome</keyword>
<dbReference type="Gene3D" id="3.30.110.10">
    <property type="entry name" value="Translation initiation factor 3 (IF-3), C-terminal domain"/>
    <property type="match status" value="1"/>
</dbReference>
<gene>
    <name evidence="6" type="ORF">X943_003879</name>
</gene>
<dbReference type="GO" id="GO:0003743">
    <property type="term" value="F:translation initiation factor activity"/>
    <property type="evidence" value="ECO:0007669"/>
    <property type="project" value="UniProtKB-KW"/>
</dbReference>
<dbReference type="InterPro" id="IPR036787">
    <property type="entry name" value="T_IF-3_N_sf"/>
</dbReference>
<name>A0AAD9GDP1_BABDI</name>
<evidence type="ECO:0000256" key="4">
    <source>
        <dbReference type="SAM" id="SignalP"/>
    </source>
</evidence>
<evidence type="ECO:0000256" key="1">
    <source>
        <dbReference type="ARBA" id="ARBA00005439"/>
    </source>
</evidence>
<dbReference type="AlphaFoldDB" id="A0AAD9GDP1"/>
<dbReference type="Proteomes" id="UP001195914">
    <property type="component" value="Unassembled WGS sequence"/>
</dbReference>
<dbReference type="InterPro" id="IPR019814">
    <property type="entry name" value="Translation_initiation_fac_3_N"/>
</dbReference>
<dbReference type="Pfam" id="PF05198">
    <property type="entry name" value="IF3_N"/>
    <property type="match status" value="1"/>
</dbReference>
<keyword evidence="4" id="KW-0732">Signal</keyword>
<reference evidence="6" key="1">
    <citation type="journal article" date="2014" name="Nucleic Acids Res.">
        <title>The evolutionary dynamics of variant antigen genes in Babesia reveal a history of genomic innovation underlying host-parasite interaction.</title>
        <authorList>
            <person name="Jackson A.P."/>
            <person name="Otto T.D."/>
            <person name="Darby A."/>
            <person name="Ramaprasad A."/>
            <person name="Xia D."/>
            <person name="Echaide I.E."/>
            <person name="Farber M."/>
            <person name="Gahlot S."/>
            <person name="Gamble J."/>
            <person name="Gupta D."/>
            <person name="Gupta Y."/>
            <person name="Jackson L."/>
            <person name="Malandrin L."/>
            <person name="Malas T.B."/>
            <person name="Moussa E."/>
            <person name="Nair M."/>
            <person name="Reid A.J."/>
            <person name="Sanders M."/>
            <person name="Sharma J."/>
            <person name="Tracey A."/>
            <person name="Quail M.A."/>
            <person name="Weir W."/>
            <person name="Wastling J.M."/>
            <person name="Hall N."/>
            <person name="Willadsen P."/>
            <person name="Lingelbach K."/>
            <person name="Shiels B."/>
            <person name="Tait A."/>
            <person name="Berriman M."/>
            <person name="Allred D.R."/>
            <person name="Pain A."/>
        </authorList>
    </citation>
    <scope>NUCLEOTIDE SEQUENCE</scope>
    <source>
        <strain evidence="6">1802A</strain>
    </source>
</reference>
<evidence type="ECO:0000256" key="3">
    <source>
        <dbReference type="ARBA" id="ARBA00022917"/>
    </source>
</evidence>
<evidence type="ECO:0000259" key="5">
    <source>
        <dbReference type="Pfam" id="PF05198"/>
    </source>
</evidence>
<organism evidence="6 7">
    <name type="scientific">Babesia divergens</name>
    <dbReference type="NCBI Taxonomy" id="32595"/>
    <lineage>
        <taxon>Eukaryota</taxon>
        <taxon>Sar</taxon>
        <taxon>Alveolata</taxon>
        <taxon>Apicomplexa</taxon>
        <taxon>Aconoidasida</taxon>
        <taxon>Piroplasmida</taxon>
        <taxon>Babesiidae</taxon>
        <taxon>Babesia</taxon>
    </lineage>
</organism>
<dbReference type="PANTHER" id="PTHR10938:SF0">
    <property type="entry name" value="TRANSLATION INITIATION FACTOR IF-3, MITOCHONDRIAL"/>
    <property type="match status" value="1"/>
</dbReference>
<sequence length="277" mass="30995">MTLAAAKTALALFTGLRGVSAQRTLFSRLCTLNVFNYRRYSQSKLEVTLDRRDYPTFSQFPLDNEIRESRVRLLRDGKFVGDFHIEEAKRLAHNEGLNLILFRPRATPPVCVLARYSEFLEQQRKLRDSAAAAAASPSAALSNAQTFAFDPSIKVKVVQISAQCAEGDFARKIQGARRFLESGHRVEIVVFAKSSRHKKSVSGVLGPDAARKIESQMESVVTSASAKNVSLSFSLDNPLIQRVDYIYAQLADVGRPFTLRSKVNLSQRQLVLKFWPV</sequence>
<dbReference type="Gene3D" id="3.10.20.80">
    <property type="entry name" value="Translation initiation factor 3 (IF-3), N-terminal domain"/>
    <property type="match status" value="1"/>
</dbReference>
<proteinExistence type="inferred from homology"/>
<feature type="signal peptide" evidence="4">
    <location>
        <begin position="1"/>
        <end position="21"/>
    </location>
</feature>
<dbReference type="GO" id="GO:0043022">
    <property type="term" value="F:ribosome binding"/>
    <property type="evidence" value="ECO:0007669"/>
    <property type="project" value="TreeGrafter"/>
</dbReference>
<comment type="similarity">
    <text evidence="1">Belongs to the IF-3 family.</text>
</comment>
<reference evidence="6" key="2">
    <citation type="submission" date="2021-05" db="EMBL/GenBank/DDBJ databases">
        <authorList>
            <person name="Pain A."/>
        </authorList>
    </citation>
    <scope>NUCLEOTIDE SEQUENCE</scope>
    <source>
        <strain evidence="6">1802A</strain>
    </source>
</reference>
<comment type="caution">
    <text evidence="6">The sequence shown here is derived from an EMBL/GenBank/DDBJ whole genome shotgun (WGS) entry which is preliminary data.</text>
</comment>
<accession>A0AAD9GDP1</accession>
<dbReference type="EMBL" id="JAHBMH010000044">
    <property type="protein sequence ID" value="KAK1936499.1"/>
    <property type="molecule type" value="Genomic_DNA"/>
</dbReference>
<dbReference type="GO" id="GO:0005739">
    <property type="term" value="C:mitochondrion"/>
    <property type="evidence" value="ECO:0007669"/>
    <property type="project" value="TreeGrafter"/>
</dbReference>
<dbReference type="GO" id="GO:0032790">
    <property type="term" value="P:ribosome disassembly"/>
    <property type="evidence" value="ECO:0007669"/>
    <property type="project" value="TreeGrafter"/>
</dbReference>
<evidence type="ECO:0000313" key="6">
    <source>
        <dbReference type="EMBL" id="KAK1936499.1"/>
    </source>
</evidence>